<dbReference type="Proteomes" id="UP001054945">
    <property type="component" value="Unassembled WGS sequence"/>
</dbReference>
<accession>A0AAV4Q0Z1</accession>
<reference evidence="1 2" key="1">
    <citation type="submission" date="2021-06" db="EMBL/GenBank/DDBJ databases">
        <title>Caerostris extrusa draft genome.</title>
        <authorList>
            <person name="Kono N."/>
            <person name="Arakawa K."/>
        </authorList>
    </citation>
    <scope>NUCLEOTIDE SEQUENCE [LARGE SCALE GENOMIC DNA]</scope>
</reference>
<gene>
    <name evidence="1" type="ORF">CEXT_455861</name>
</gene>
<dbReference type="EMBL" id="BPLR01005525">
    <property type="protein sequence ID" value="GIY02989.1"/>
    <property type="molecule type" value="Genomic_DNA"/>
</dbReference>
<proteinExistence type="predicted"/>
<keyword evidence="2" id="KW-1185">Reference proteome</keyword>
<evidence type="ECO:0000313" key="1">
    <source>
        <dbReference type="EMBL" id="GIY02989.1"/>
    </source>
</evidence>
<evidence type="ECO:0000313" key="2">
    <source>
        <dbReference type="Proteomes" id="UP001054945"/>
    </source>
</evidence>
<dbReference type="AlphaFoldDB" id="A0AAV4Q0Z1"/>
<sequence>MDVRGEIVESACENDGEVEQSVYHSIDEFERSNSNEYASPLQNVESYLKGFTNLSKTLLVMNHYVIVDRNLFIMEDDGEAAIDPGASSDQHYLSRYDSEDHHACMVYIGYRIPGHRRRNYQRRRHHHHQKMNLVIHLTMISANQ</sequence>
<name>A0AAV4Q0Z1_CAEEX</name>
<protein>
    <submittedName>
        <fullName evidence="1">Uncharacterized protein</fullName>
    </submittedName>
</protein>
<organism evidence="1 2">
    <name type="scientific">Caerostris extrusa</name>
    <name type="common">Bark spider</name>
    <name type="synonym">Caerostris bankana</name>
    <dbReference type="NCBI Taxonomy" id="172846"/>
    <lineage>
        <taxon>Eukaryota</taxon>
        <taxon>Metazoa</taxon>
        <taxon>Ecdysozoa</taxon>
        <taxon>Arthropoda</taxon>
        <taxon>Chelicerata</taxon>
        <taxon>Arachnida</taxon>
        <taxon>Araneae</taxon>
        <taxon>Araneomorphae</taxon>
        <taxon>Entelegynae</taxon>
        <taxon>Araneoidea</taxon>
        <taxon>Araneidae</taxon>
        <taxon>Caerostris</taxon>
    </lineage>
</organism>
<comment type="caution">
    <text evidence="1">The sequence shown here is derived from an EMBL/GenBank/DDBJ whole genome shotgun (WGS) entry which is preliminary data.</text>
</comment>